<dbReference type="AlphaFoldDB" id="A0AAQ4D5T0"/>
<sequence length="176" mass="19868">MLRLTTCVLFLFTSQNIGRTPVLAYNPDPTQYLPFLIPVYRYNYFLWLSDGHRSPGSDSSIIQKGMLYSIMGRDSSDELRAGVKRFRALEKKKVPRQLYCTAKMLLTVDKELKEVAERAADLHLSADGMRTASEIYDYIGRSLPHLREPATSLVVSGTAYSIYNLIILQVLAKANG</sequence>
<accession>A0AAQ4D5T0</accession>
<reference evidence="2 3" key="1">
    <citation type="journal article" date="2023" name="Arcadia Sci">
        <title>De novo assembly of a long-read Amblyomma americanum tick genome.</title>
        <authorList>
            <person name="Chou S."/>
            <person name="Poskanzer K.E."/>
            <person name="Rollins M."/>
            <person name="Thuy-Boun P.S."/>
        </authorList>
    </citation>
    <scope>NUCLEOTIDE SEQUENCE [LARGE SCALE GENOMIC DNA]</scope>
    <source>
        <strain evidence="2">F_SG_1</strain>
        <tissue evidence="2">Salivary glands</tissue>
    </source>
</reference>
<feature type="chain" id="PRO_5042996720" description="Secreted protein" evidence="1">
    <location>
        <begin position="25"/>
        <end position="176"/>
    </location>
</feature>
<dbReference type="Proteomes" id="UP001321473">
    <property type="component" value="Unassembled WGS sequence"/>
</dbReference>
<proteinExistence type="predicted"/>
<comment type="caution">
    <text evidence="2">The sequence shown here is derived from an EMBL/GenBank/DDBJ whole genome shotgun (WGS) entry which is preliminary data.</text>
</comment>
<evidence type="ECO:0000313" key="3">
    <source>
        <dbReference type="Proteomes" id="UP001321473"/>
    </source>
</evidence>
<keyword evidence="3" id="KW-1185">Reference proteome</keyword>
<organism evidence="2 3">
    <name type="scientific">Amblyomma americanum</name>
    <name type="common">Lone star tick</name>
    <dbReference type="NCBI Taxonomy" id="6943"/>
    <lineage>
        <taxon>Eukaryota</taxon>
        <taxon>Metazoa</taxon>
        <taxon>Ecdysozoa</taxon>
        <taxon>Arthropoda</taxon>
        <taxon>Chelicerata</taxon>
        <taxon>Arachnida</taxon>
        <taxon>Acari</taxon>
        <taxon>Parasitiformes</taxon>
        <taxon>Ixodida</taxon>
        <taxon>Ixodoidea</taxon>
        <taxon>Ixodidae</taxon>
        <taxon>Amblyomminae</taxon>
        <taxon>Amblyomma</taxon>
    </lineage>
</organism>
<keyword evidence="1" id="KW-0732">Signal</keyword>
<dbReference type="EMBL" id="JARKHS020034778">
    <property type="protein sequence ID" value="KAK8757820.1"/>
    <property type="molecule type" value="Genomic_DNA"/>
</dbReference>
<evidence type="ECO:0000256" key="1">
    <source>
        <dbReference type="SAM" id="SignalP"/>
    </source>
</evidence>
<evidence type="ECO:0000313" key="2">
    <source>
        <dbReference type="EMBL" id="KAK8757820.1"/>
    </source>
</evidence>
<gene>
    <name evidence="2" type="ORF">V5799_004549</name>
</gene>
<feature type="signal peptide" evidence="1">
    <location>
        <begin position="1"/>
        <end position="24"/>
    </location>
</feature>
<name>A0AAQ4D5T0_AMBAM</name>
<protein>
    <recommendedName>
        <fullName evidence="4">Secreted protein</fullName>
    </recommendedName>
</protein>
<feature type="non-terminal residue" evidence="2">
    <location>
        <position position="176"/>
    </location>
</feature>
<evidence type="ECO:0008006" key="4">
    <source>
        <dbReference type="Google" id="ProtNLM"/>
    </source>
</evidence>